<name>A0A9W6IRH9_9HYPH</name>
<accession>A0A9W6IRH9</accession>
<organism evidence="3 6">
    <name type="scientific">Methylopila capsulata</name>
    <dbReference type="NCBI Taxonomy" id="61654"/>
    <lineage>
        <taxon>Bacteria</taxon>
        <taxon>Pseudomonadati</taxon>
        <taxon>Pseudomonadota</taxon>
        <taxon>Alphaproteobacteria</taxon>
        <taxon>Hyphomicrobiales</taxon>
        <taxon>Methylopilaceae</taxon>
        <taxon>Methylopila</taxon>
    </lineage>
</organism>
<evidence type="ECO:0000259" key="2">
    <source>
        <dbReference type="Pfam" id="PF22041"/>
    </source>
</evidence>
<dbReference type="InterPro" id="IPR036282">
    <property type="entry name" value="Glutathione-S-Trfase_C_sf"/>
</dbReference>
<dbReference type="InterPro" id="IPR036249">
    <property type="entry name" value="Thioredoxin-like_sf"/>
</dbReference>
<dbReference type="Proteomes" id="UP000758856">
    <property type="component" value="Unassembled WGS sequence"/>
</dbReference>
<dbReference type="Gene3D" id="1.20.1050.10">
    <property type="match status" value="1"/>
</dbReference>
<evidence type="ECO:0000259" key="1">
    <source>
        <dbReference type="Pfam" id="PF13409"/>
    </source>
</evidence>
<evidence type="ECO:0000313" key="4">
    <source>
        <dbReference type="EMBL" id="MBM7849868.1"/>
    </source>
</evidence>
<feature type="domain" description="Glutathione S-transferase UstS-like C-terminal" evidence="2">
    <location>
        <begin position="105"/>
        <end position="195"/>
    </location>
</feature>
<gene>
    <name evidence="3" type="ORF">GCM10008170_11770</name>
    <name evidence="4" type="ORF">JOD31_000080</name>
</gene>
<dbReference type="SUPFAM" id="SSF52833">
    <property type="entry name" value="Thioredoxin-like"/>
    <property type="match status" value="1"/>
</dbReference>
<dbReference type="Proteomes" id="UP001143400">
    <property type="component" value="Unassembled WGS sequence"/>
</dbReference>
<dbReference type="RefSeq" id="WP_204948351.1">
    <property type="nucleotide sequence ID" value="NZ_BSFF01000002.1"/>
</dbReference>
<evidence type="ECO:0000313" key="3">
    <source>
        <dbReference type="EMBL" id="GLK55158.1"/>
    </source>
</evidence>
<keyword evidence="5" id="KW-1185">Reference proteome</keyword>
<feature type="domain" description="GST N-terminal" evidence="1">
    <location>
        <begin position="17"/>
        <end position="77"/>
    </location>
</feature>
<reference evidence="3" key="3">
    <citation type="submission" date="2023-01" db="EMBL/GenBank/DDBJ databases">
        <authorList>
            <person name="Sun Q."/>
            <person name="Evtushenko L."/>
        </authorList>
    </citation>
    <scope>NUCLEOTIDE SEQUENCE</scope>
    <source>
        <strain evidence="3">VKM B-1606</strain>
    </source>
</reference>
<dbReference type="AlphaFoldDB" id="A0A9W6IRH9"/>
<dbReference type="EMBL" id="JAFBCY010000001">
    <property type="protein sequence ID" value="MBM7849868.1"/>
    <property type="molecule type" value="Genomic_DNA"/>
</dbReference>
<evidence type="ECO:0000313" key="6">
    <source>
        <dbReference type="Proteomes" id="UP001143400"/>
    </source>
</evidence>
<dbReference type="Pfam" id="PF22041">
    <property type="entry name" value="GST_C_7"/>
    <property type="match status" value="1"/>
</dbReference>
<dbReference type="EMBL" id="BSFF01000002">
    <property type="protein sequence ID" value="GLK55158.1"/>
    <property type="molecule type" value="Genomic_DNA"/>
</dbReference>
<dbReference type="SUPFAM" id="SSF47616">
    <property type="entry name" value="GST C-terminal domain-like"/>
    <property type="match status" value="1"/>
</dbReference>
<reference evidence="4 5" key="2">
    <citation type="submission" date="2021-01" db="EMBL/GenBank/DDBJ databases">
        <title>Genomic Encyclopedia of Type Strains, Phase IV (KMG-IV): sequencing the most valuable type-strain genomes for metagenomic binning, comparative biology and taxonomic classification.</title>
        <authorList>
            <person name="Goeker M."/>
        </authorList>
    </citation>
    <scope>NUCLEOTIDE SEQUENCE [LARGE SCALE GENOMIC DNA]</scope>
    <source>
        <strain evidence="4 5">DSM 6130</strain>
    </source>
</reference>
<dbReference type="InterPro" id="IPR004045">
    <property type="entry name" value="Glutathione_S-Trfase_N"/>
</dbReference>
<dbReference type="Gene3D" id="3.40.30.10">
    <property type="entry name" value="Glutaredoxin"/>
    <property type="match status" value="1"/>
</dbReference>
<protein>
    <submittedName>
        <fullName evidence="3">Beta-aryl ether-cleaving enzyme</fullName>
    </submittedName>
    <submittedName>
        <fullName evidence="4">Glutathione S-transferase</fullName>
    </submittedName>
</protein>
<dbReference type="InterPro" id="IPR054416">
    <property type="entry name" value="GST_UstS-like_C"/>
</dbReference>
<reference evidence="3" key="1">
    <citation type="journal article" date="2014" name="Int. J. Syst. Evol. Microbiol.">
        <title>Complete genome sequence of Corynebacterium casei LMG S-19264T (=DSM 44701T), isolated from a smear-ripened cheese.</title>
        <authorList>
            <consortium name="US DOE Joint Genome Institute (JGI-PGF)"/>
            <person name="Walter F."/>
            <person name="Albersmeier A."/>
            <person name="Kalinowski J."/>
            <person name="Ruckert C."/>
        </authorList>
    </citation>
    <scope>NUCLEOTIDE SEQUENCE</scope>
    <source>
        <strain evidence="3">VKM B-1606</strain>
    </source>
</reference>
<dbReference type="Pfam" id="PF13409">
    <property type="entry name" value="GST_N_2"/>
    <property type="match status" value="1"/>
</dbReference>
<proteinExistence type="predicted"/>
<sequence>MTAHLYDLTLADGRRLSPYCWAAKLALAHKGVRFETTATRFVDIGKVAGGGFKTVPIVEIDGVTIGDSFELALHLERTRVDSPALFAGEGGVALTRAAAAQGAYLLGKMSRPMALAIHDGLDAETQAYFRASRERMFKAPLEEVSAEPEITIAAAREAMTPLRILLRGQPFIGGDSPLFADFLIAGLFQWARVVGAVDYLAGEDRIGPWFGRLEERYGATLGATAG</sequence>
<evidence type="ECO:0000313" key="5">
    <source>
        <dbReference type="Proteomes" id="UP000758856"/>
    </source>
</evidence>
<comment type="caution">
    <text evidence="3">The sequence shown here is derived from an EMBL/GenBank/DDBJ whole genome shotgun (WGS) entry which is preliminary data.</text>
</comment>